<keyword evidence="2" id="KW-0540">Nuclease</keyword>
<dbReference type="InterPro" id="IPR005229">
    <property type="entry name" value="YicC/YloC-like"/>
</dbReference>
<dbReference type="NCBIfam" id="TIGR00255">
    <property type="entry name" value="YicC/YloC family endoribonuclease"/>
    <property type="match status" value="1"/>
</dbReference>
<reference evidence="8 9" key="1">
    <citation type="submission" date="2022-01" db="EMBL/GenBank/DDBJ databases">
        <authorList>
            <person name="Won M."/>
            <person name="Kim S.-J."/>
            <person name="Kwon S.-W."/>
        </authorList>
    </citation>
    <scope>NUCLEOTIDE SEQUENCE [LARGE SCALE GENOMIC DNA]</scope>
    <source>
        <strain evidence="8 9">KCTC 23505</strain>
    </source>
</reference>
<accession>A0ABS9DUL1</accession>
<dbReference type="EMBL" id="JAKGBZ010000010">
    <property type="protein sequence ID" value="MCF3946412.1"/>
    <property type="molecule type" value="Genomic_DNA"/>
</dbReference>
<evidence type="ECO:0000256" key="5">
    <source>
        <dbReference type="ARBA" id="ARBA00035648"/>
    </source>
</evidence>
<dbReference type="Pfam" id="PF08340">
    <property type="entry name" value="YicC-like_C"/>
    <property type="match status" value="1"/>
</dbReference>
<feature type="domain" description="Endoribonuclease YicC-like C-terminal" evidence="7">
    <location>
        <begin position="189"/>
        <end position="302"/>
    </location>
</feature>
<dbReference type="PANTHER" id="PTHR30636:SF3">
    <property type="entry name" value="UPF0701 PROTEIN YICC"/>
    <property type="match status" value="1"/>
</dbReference>
<keyword evidence="9" id="KW-1185">Reference proteome</keyword>
<evidence type="ECO:0000259" key="7">
    <source>
        <dbReference type="Pfam" id="PF08340"/>
    </source>
</evidence>
<proteinExistence type="inferred from homology"/>
<evidence type="ECO:0000256" key="3">
    <source>
        <dbReference type="ARBA" id="ARBA00022759"/>
    </source>
</evidence>
<evidence type="ECO:0000313" key="8">
    <source>
        <dbReference type="EMBL" id="MCF3946412.1"/>
    </source>
</evidence>
<dbReference type="RefSeq" id="WP_235703649.1">
    <property type="nucleotide sequence ID" value="NZ_JAKGBZ010000010.1"/>
</dbReference>
<dbReference type="InterPro" id="IPR013527">
    <property type="entry name" value="YicC-like_N"/>
</dbReference>
<dbReference type="Proteomes" id="UP001521209">
    <property type="component" value="Unassembled WGS sequence"/>
</dbReference>
<evidence type="ECO:0000256" key="4">
    <source>
        <dbReference type="ARBA" id="ARBA00022801"/>
    </source>
</evidence>
<keyword evidence="3" id="KW-0255">Endonuclease</keyword>
<evidence type="ECO:0000256" key="2">
    <source>
        <dbReference type="ARBA" id="ARBA00022722"/>
    </source>
</evidence>
<name>A0ABS9DUL1_9PROT</name>
<comment type="cofactor">
    <cofactor evidence="1">
        <name>a divalent metal cation</name>
        <dbReference type="ChEBI" id="CHEBI:60240"/>
    </cofactor>
</comment>
<comment type="similarity">
    <text evidence="5">Belongs to the YicC/YloC family.</text>
</comment>
<sequence length="302" mass="32154">MSGSNIASMTGFARVAGRHEAMDYAWELRSVNGRGLDLRLRLPPGFDALEPALREAAARRLKRGNVSAGLTLKRDTASVLVVDEAALDVLLARALELARRYPAMPAPRAEALLGLPGVIRPSADAGEPETGDAERSALARALAGAFEQALDELVAARAGEGARLAVIVAEMLARIASLVEAAHGQANGQSVQHRARLEAALKDLLGDAQPVSPERLAQEIALLAAKSDVREELDRLTAHIAAANALLAETVPVGRRFDFLMQEFNREANTLCSKSASLELTAIGLDLKAAIEQLREQAQNIE</sequence>
<dbReference type="PANTHER" id="PTHR30636">
    <property type="entry name" value="UPF0701 PROTEIN YICC"/>
    <property type="match status" value="1"/>
</dbReference>
<keyword evidence="4" id="KW-0378">Hydrolase</keyword>
<evidence type="ECO:0000313" key="9">
    <source>
        <dbReference type="Proteomes" id="UP001521209"/>
    </source>
</evidence>
<organism evidence="8 9">
    <name type="scientific">Acidiphilium iwatense</name>
    <dbReference type="NCBI Taxonomy" id="768198"/>
    <lineage>
        <taxon>Bacteria</taxon>
        <taxon>Pseudomonadati</taxon>
        <taxon>Pseudomonadota</taxon>
        <taxon>Alphaproteobacteria</taxon>
        <taxon>Acetobacterales</taxon>
        <taxon>Acidocellaceae</taxon>
        <taxon>Acidiphilium</taxon>
    </lineage>
</organism>
<protein>
    <submittedName>
        <fullName evidence="8">YicC family protein</fullName>
    </submittedName>
</protein>
<dbReference type="Pfam" id="PF03755">
    <property type="entry name" value="YicC-like_N"/>
    <property type="match status" value="1"/>
</dbReference>
<comment type="caution">
    <text evidence="8">The sequence shown here is derived from an EMBL/GenBank/DDBJ whole genome shotgun (WGS) entry which is preliminary data.</text>
</comment>
<evidence type="ECO:0000259" key="6">
    <source>
        <dbReference type="Pfam" id="PF03755"/>
    </source>
</evidence>
<gene>
    <name evidence="8" type="ORF">L2A60_06900</name>
</gene>
<evidence type="ECO:0000256" key="1">
    <source>
        <dbReference type="ARBA" id="ARBA00001968"/>
    </source>
</evidence>
<dbReference type="InterPro" id="IPR013551">
    <property type="entry name" value="YicC-like_C"/>
</dbReference>
<feature type="domain" description="Endoribonuclease YicC-like N-terminal" evidence="6">
    <location>
        <begin position="6"/>
        <end position="165"/>
    </location>
</feature>